<dbReference type="Gene3D" id="3.20.20.30">
    <property type="entry name" value="Luciferase-like domain"/>
    <property type="match status" value="1"/>
</dbReference>
<name>A0ABS5AQG4_9PSEU</name>
<dbReference type="InterPro" id="IPR036661">
    <property type="entry name" value="Luciferase-like_sf"/>
</dbReference>
<accession>A0ABS5AQG4</accession>
<evidence type="ECO:0000259" key="2">
    <source>
        <dbReference type="Pfam" id="PF00296"/>
    </source>
</evidence>
<feature type="domain" description="Luciferase-like" evidence="2">
    <location>
        <begin position="11"/>
        <end position="99"/>
    </location>
</feature>
<evidence type="ECO:0000313" key="3">
    <source>
        <dbReference type="EMBL" id="MBP2478790.1"/>
    </source>
</evidence>
<sequence>MAGTGPVPRRVSGGQVAEVGRYAREVERLGGDSLWVIDRALSPVAPKVGYNGGETFPEQFNAVLDPFALLAAAAGATERVAIGTNILNTPWYPPVLLARADHAGPAQRRPPGPRFRDGLVAG</sequence>
<proteinExistence type="predicted"/>
<reference evidence="3 4" key="1">
    <citation type="submission" date="2021-03" db="EMBL/GenBank/DDBJ databases">
        <title>Sequencing the genomes of 1000 actinobacteria strains.</title>
        <authorList>
            <person name="Klenk H.-P."/>
        </authorList>
    </citation>
    <scope>NUCLEOTIDE SEQUENCE [LARGE SCALE GENOMIC DNA]</scope>
    <source>
        <strain evidence="3 4">DSM 44580</strain>
    </source>
</reference>
<comment type="caution">
    <text evidence="3">The sequence shown here is derived from an EMBL/GenBank/DDBJ whole genome shotgun (WGS) entry which is preliminary data.</text>
</comment>
<dbReference type="InterPro" id="IPR011251">
    <property type="entry name" value="Luciferase-like_dom"/>
</dbReference>
<keyword evidence="4" id="KW-1185">Reference proteome</keyword>
<dbReference type="Proteomes" id="UP001519363">
    <property type="component" value="Unassembled WGS sequence"/>
</dbReference>
<dbReference type="SUPFAM" id="SSF51679">
    <property type="entry name" value="Bacterial luciferase-like"/>
    <property type="match status" value="1"/>
</dbReference>
<protein>
    <submittedName>
        <fullName evidence="3">Alkanesulfonate monooxygenase SsuD/methylene tetrahydromethanopterin reductase-like flavin-dependent oxidoreductase (Luciferase family)</fullName>
    </submittedName>
</protein>
<gene>
    <name evidence="3" type="ORF">JOF53_007662</name>
</gene>
<organism evidence="3 4">
    <name type="scientific">Crossiella equi</name>
    <dbReference type="NCBI Taxonomy" id="130796"/>
    <lineage>
        <taxon>Bacteria</taxon>
        <taxon>Bacillati</taxon>
        <taxon>Actinomycetota</taxon>
        <taxon>Actinomycetes</taxon>
        <taxon>Pseudonocardiales</taxon>
        <taxon>Pseudonocardiaceae</taxon>
        <taxon>Crossiella</taxon>
    </lineage>
</organism>
<dbReference type="EMBL" id="JAGIOO010000001">
    <property type="protein sequence ID" value="MBP2478790.1"/>
    <property type="molecule type" value="Genomic_DNA"/>
</dbReference>
<dbReference type="Pfam" id="PF00296">
    <property type="entry name" value="Bac_luciferase"/>
    <property type="match status" value="1"/>
</dbReference>
<feature type="region of interest" description="Disordered" evidence="1">
    <location>
        <begin position="102"/>
        <end position="122"/>
    </location>
</feature>
<evidence type="ECO:0000256" key="1">
    <source>
        <dbReference type="SAM" id="MobiDB-lite"/>
    </source>
</evidence>
<evidence type="ECO:0000313" key="4">
    <source>
        <dbReference type="Proteomes" id="UP001519363"/>
    </source>
</evidence>